<comment type="caution">
    <text evidence="1">The sequence shown here is derived from an EMBL/GenBank/DDBJ whole genome shotgun (WGS) entry which is preliminary data.</text>
</comment>
<dbReference type="Proteomes" id="UP001206128">
    <property type="component" value="Unassembled WGS sequence"/>
</dbReference>
<sequence>MTNSSPLTVTLRVDWGTGPFWVLAGESRIPDPYDVDEIGEVVPLSAELLTEVAAWDQSFQETYNEEQPQESGFRTGEKLGRFDERGRELARKLRSEVPVEVQIRYEPLGTGIAEVIS</sequence>
<reference evidence="1" key="1">
    <citation type="submission" date="2022-06" db="EMBL/GenBank/DDBJ databases">
        <title>Genomic Encyclopedia of Archaeal and Bacterial Type Strains, Phase II (KMG-II): from individual species to whole genera.</title>
        <authorList>
            <person name="Goeker M."/>
        </authorList>
    </citation>
    <scope>NUCLEOTIDE SEQUENCE</scope>
    <source>
        <strain evidence="1">DSM 43935</strain>
    </source>
</reference>
<accession>A0AAE3GAW7</accession>
<keyword evidence="2" id="KW-1185">Reference proteome</keyword>
<evidence type="ECO:0000313" key="1">
    <source>
        <dbReference type="EMBL" id="MCP2164881.1"/>
    </source>
</evidence>
<name>A0AAE3GAW7_9PSEU</name>
<dbReference type="EMBL" id="JAMTCK010000003">
    <property type="protein sequence ID" value="MCP2164881.1"/>
    <property type="molecule type" value="Genomic_DNA"/>
</dbReference>
<organism evidence="1 2">
    <name type="scientific">Goodfellowiella coeruleoviolacea</name>
    <dbReference type="NCBI Taxonomy" id="334858"/>
    <lineage>
        <taxon>Bacteria</taxon>
        <taxon>Bacillati</taxon>
        <taxon>Actinomycetota</taxon>
        <taxon>Actinomycetes</taxon>
        <taxon>Pseudonocardiales</taxon>
        <taxon>Pseudonocardiaceae</taxon>
        <taxon>Goodfellowiella</taxon>
    </lineage>
</organism>
<dbReference type="RefSeq" id="WP_253769055.1">
    <property type="nucleotide sequence ID" value="NZ_JAMTCK010000003.1"/>
</dbReference>
<protein>
    <submittedName>
        <fullName evidence="1">Uncharacterized protein</fullName>
    </submittedName>
</protein>
<dbReference type="AlphaFoldDB" id="A0AAE3GAW7"/>
<gene>
    <name evidence="1" type="ORF">LX83_001721</name>
</gene>
<evidence type="ECO:0000313" key="2">
    <source>
        <dbReference type="Proteomes" id="UP001206128"/>
    </source>
</evidence>
<proteinExistence type="predicted"/>